<dbReference type="AlphaFoldDB" id="A0A379MWT2"/>
<sequence>MKHCSGTAMRVVRLATDVDAVHAERAAAGVTILQPPKDMDFGRCFTAQDPDGPACASFARAETGAPRGSATKNFP</sequence>
<dbReference type="InterPro" id="IPR029068">
    <property type="entry name" value="Glyas_Bleomycin-R_OHBP_Dase"/>
</dbReference>
<organism evidence="1 2">
    <name type="scientific">Roseomonas mucosa</name>
    <dbReference type="NCBI Taxonomy" id="207340"/>
    <lineage>
        <taxon>Bacteria</taxon>
        <taxon>Pseudomonadati</taxon>
        <taxon>Pseudomonadota</taxon>
        <taxon>Alphaproteobacteria</taxon>
        <taxon>Acetobacterales</taxon>
        <taxon>Roseomonadaceae</taxon>
        <taxon>Roseomonas</taxon>
    </lineage>
</organism>
<dbReference type="EMBL" id="UGVN01000001">
    <property type="protein sequence ID" value="SUE38737.1"/>
    <property type="molecule type" value="Genomic_DNA"/>
</dbReference>
<protein>
    <submittedName>
        <fullName evidence="1">Glyoxalase-like domain</fullName>
    </submittedName>
</protein>
<proteinExistence type="predicted"/>
<dbReference type="SUPFAM" id="SSF54593">
    <property type="entry name" value="Glyoxalase/Bleomycin resistance protein/Dihydroxybiphenyl dioxygenase"/>
    <property type="match status" value="1"/>
</dbReference>
<dbReference type="Proteomes" id="UP000254919">
    <property type="component" value="Unassembled WGS sequence"/>
</dbReference>
<evidence type="ECO:0000313" key="2">
    <source>
        <dbReference type="Proteomes" id="UP000254919"/>
    </source>
</evidence>
<accession>A0A379MWT2</accession>
<dbReference type="Gene3D" id="3.30.720.110">
    <property type="match status" value="1"/>
</dbReference>
<gene>
    <name evidence="1" type="ORF">NCTC13291_00847</name>
</gene>
<evidence type="ECO:0000313" key="1">
    <source>
        <dbReference type="EMBL" id="SUE38737.1"/>
    </source>
</evidence>
<name>A0A379MWT2_9PROT</name>
<reference evidence="1 2" key="1">
    <citation type="submission" date="2018-06" db="EMBL/GenBank/DDBJ databases">
        <authorList>
            <consortium name="Pathogen Informatics"/>
            <person name="Doyle S."/>
        </authorList>
    </citation>
    <scope>NUCLEOTIDE SEQUENCE [LARGE SCALE GENOMIC DNA]</scope>
    <source>
        <strain evidence="1 2">NCTC13291</strain>
    </source>
</reference>